<protein>
    <submittedName>
        <fullName evidence="2">Uncharacterized protein</fullName>
    </submittedName>
</protein>
<reference evidence="2" key="1">
    <citation type="submission" date="2021-01" db="EMBL/GenBank/DDBJ databases">
        <title>Phytophthora aleatoria, a newly-described species from Pinus radiata is distinct from Phytophthora cactorum isolates based on comparative genomics.</title>
        <authorList>
            <person name="Mcdougal R."/>
            <person name="Panda P."/>
            <person name="Williams N."/>
            <person name="Studholme D.J."/>
        </authorList>
    </citation>
    <scope>NUCLEOTIDE SEQUENCE</scope>
    <source>
        <strain evidence="2">NZFS 3830</strain>
    </source>
</reference>
<organism evidence="2 3">
    <name type="scientific">Phytophthora cactorum</name>
    <dbReference type="NCBI Taxonomy" id="29920"/>
    <lineage>
        <taxon>Eukaryota</taxon>
        <taxon>Sar</taxon>
        <taxon>Stramenopiles</taxon>
        <taxon>Oomycota</taxon>
        <taxon>Peronosporomycetes</taxon>
        <taxon>Peronosporales</taxon>
        <taxon>Peronosporaceae</taxon>
        <taxon>Phytophthora</taxon>
    </lineage>
</organism>
<dbReference type="OrthoDB" id="164339at2759"/>
<evidence type="ECO:0000313" key="2">
    <source>
        <dbReference type="EMBL" id="KAG6953648.1"/>
    </source>
</evidence>
<evidence type="ECO:0000256" key="1">
    <source>
        <dbReference type="SAM" id="SignalP"/>
    </source>
</evidence>
<accession>A0A8T1U4U5</accession>
<comment type="caution">
    <text evidence="2">The sequence shown here is derived from an EMBL/GenBank/DDBJ whole genome shotgun (WGS) entry which is preliminary data.</text>
</comment>
<dbReference type="Proteomes" id="UP000688947">
    <property type="component" value="Unassembled WGS sequence"/>
</dbReference>
<feature type="chain" id="PRO_5035786443" evidence="1">
    <location>
        <begin position="24"/>
        <end position="134"/>
    </location>
</feature>
<feature type="signal peptide" evidence="1">
    <location>
        <begin position="1"/>
        <end position="23"/>
    </location>
</feature>
<proteinExistence type="predicted"/>
<dbReference type="VEuPathDB" id="FungiDB:PC110_g7471"/>
<gene>
    <name evidence="2" type="ORF">JG687_00012273</name>
</gene>
<dbReference type="EMBL" id="JAENGZ010000809">
    <property type="protein sequence ID" value="KAG6953648.1"/>
    <property type="molecule type" value="Genomic_DNA"/>
</dbReference>
<name>A0A8T1U4U5_9STRA</name>
<evidence type="ECO:0000313" key="3">
    <source>
        <dbReference type="Proteomes" id="UP000688947"/>
    </source>
</evidence>
<keyword evidence="1" id="KW-0732">Signal</keyword>
<sequence>MKRRESLTLAFSLKLTLLQCCGTFEANGCMQLFRIAAFKAQLPICVIQTKRRNYSKRMLYKPHTPMELGDAVLGKVTFALVFVFDHMIPAVHKILTWETDGIDLGPIIPEWSGNARPIASKSKMLTTQPSAEKA</sequence>
<dbReference type="AlphaFoldDB" id="A0A8T1U4U5"/>